<gene>
    <name evidence="1" type="ORF">SAMN05444005_10629</name>
</gene>
<dbReference type="Proteomes" id="UP000198648">
    <property type="component" value="Unassembled WGS sequence"/>
</dbReference>
<name>A0A1H9D6A6_9FLAO</name>
<evidence type="ECO:0000313" key="2">
    <source>
        <dbReference type="Proteomes" id="UP000198648"/>
    </source>
</evidence>
<sequence length="134" mass="15899">MLAFLTFISCQKDNFIVLKQNNDTIEIKRIVLNRHKNPKGYVENFYLELKDYSKIKKEFISEFQLFINDSVYSAQGIKFAFSRDEIIKDFYFTYDNHTNLINLDTVDNAEMFSIGPGKRNFNNMNWVKTELVID</sequence>
<dbReference type="AlphaFoldDB" id="A0A1H9D6A6"/>
<keyword evidence="2" id="KW-1185">Reference proteome</keyword>
<dbReference type="EMBL" id="FOEI01000006">
    <property type="protein sequence ID" value="SEQ08393.1"/>
    <property type="molecule type" value="Genomic_DNA"/>
</dbReference>
<evidence type="ECO:0000313" key="1">
    <source>
        <dbReference type="EMBL" id="SEQ08393.1"/>
    </source>
</evidence>
<accession>A0A1H9D6A6</accession>
<proteinExistence type="predicted"/>
<organism evidence="1 2">
    <name type="scientific">Flavobacterium urocaniciphilum</name>
    <dbReference type="NCBI Taxonomy" id="1299341"/>
    <lineage>
        <taxon>Bacteria</taxon>
        <taxon>Pseudomonadati</taxon>
        <taxon>Bacteroidota</taxon>
        <taxon>Flavobacteriia</taxon>
        <taxon>Flavobacteriales</taxon>
        <taxon>Flavobacteriaceae</taxon>
        <taxon>Flavobacterium</taxon>
    </lineage>
</organism>
<protein>
    <submittedName>
        <fullName evidence="1">Uncharacterized protein</fullName>
    </submittedName>
</protein>
<reference evidence="1 2" key="1">
    <citation type="submission" date="2016-10" db="EMBL/GenBank/DDBJ databases">
        <authorList>
            <person name="de Groot N.N."/>
        </authorList>
    </citation>
    <scope>NUCLEOTIDE SEQUENCE [LARGE SCALE GENOMIC DNA]</scope>
    <source>
        <strain evidence="1 2">DSM 27078</strain>
    </source>
</reference>
<dbReference type="STRING" id="1299341.SAMN05444005_10629"/>